<dbReference type="SMART" id="SM00406">
    <property type="entry name" value="IGv"/>
    <property type="match status" value="1"/>
</dbReference>
<dbReference type="InterPro" id="IPR013783">
    <property type="entry name" value="Ig-like_fold"/>
</dbReference>
<dbReference type="PROSITE" id="PS50835">
    <property type="entry name" value="IG_LIKE"/>
    <property type="match status" value="1"/>
</dbReference>
<reference evidence="2 3" key="1">
    <citation type="journal article" date="2008" name="Nature">
        <title>Genome analysis of the platypus reveals unique signatures of evolution.</title>
        <authorList>
            <person name="Warren W.C."/>
            <person name="Hillier L.W."/>
            <person name="Marshall Graves J.A."/>
            <person name="Birney E."/>
            <person name="Ponting C.P."/>
            <person name="Grutzner F."/>
            <person name="Belov K."/>
            <person name="Miller W."/>
            <person name="Clarke L."/>
            <person name="Chinwalla A.T."/>
            <person name="Yang S.P."/>
            <person name="Heger A."/>
            <person name="Locke D.P."/>
            <person name="Miethke P."/>
            <person name="Waters P.D."/>
            <person name="Veyrunes F."/>
            <person name="Fulton L."/>
            <person name="Fulton B."/>
            <person name="Graves T."/>
            <person name="Wallis J."/>
            <person name="Puente X.S."/>
            <person name="Lopez-Otin C."/>
            <person name="Ordonez G.R."/>
            <person name="Eichler E.E."/>
            <person name="Chen L."/>
            <person name="Cheng Z."/>
            <person name="Deakin J.E."/>
            <person name="Alsop A."/>
            <person name="Thompson K."/>
            <person name="Kirby P."/>
            <person name="Papenfuss A.T."/>
            <person name="Wakefield M.J."/>
            <person name="Olender T."/>
            <person name="Lancet D."/>
            <person name="Huttley G.A."/>
            <person name="Smit A.F."/>
            <person name="Pask A."/>
            <person name="Temple-Smith P."/>
            <person name="Batzer M.A."/>
            <person name="Walker J.A."/>
            <person name="Konkel M.K."/>
            <person name="Harris R.S."/>
            <person name="Whittington C.M."/>
            <person name="Wong E.S."/>
            <person name="Gemmell N.J."/>
            <person name="Buschiazzo E."/>
            <person name="Vargas Jentzsch I.M."/>
            <person name="Merkel A."/>
            <person name="Schmitz J."/>
            <person name="Zemann A."/>
            <person name="Churakov G."/>
            <person name="Kriegs J.O."/>
            <person name="Brosius J."/>
            <person name="Murchison E.P."/>
            <person name="Sachidanandam R."/>
            <person name="Smith C."/>
            <person name="Hannon G.J."/>
            <person name="Tsend-Ayush E."/>
            <person name="McMillan D."/>
            <person name="Attenborough R."/>
            <person name="Rens W."/>
            <person name="Ferguson-Smith M."/>
            <person name="Lefevre C.M."/>
            <person name="Sharp J.A."/>
            <person name="Nicholas K.R."/>
            <person name="Ray D.A."/>
            <person name="Kube M."/>
            <person name="Reinhardt R."/>
            <person name="Pringle T.H."/>
            <person name="Taylor J."/>
            <person name="Jones R.C."/>
            <person name="Nixon B."/>
            <person name="Dacheux J.L."/>
            <person name="Niwa H."/>
            <person name="Sekita Y."/>
            <person name="Huang X."/>
            <person name="Stark A."/>
            <person name="Kheradpour P."/>
            <person name="Kellis M."/>
            <person name="Flicek P."/>
            <person name="Chen Y."/>
            <person name="Webber C."/>
            <person name="Hardison R."/>
            <person name="Nelson J."/>
            <person name="Hallsworth-Pepin K."/>
            <person name="Delehaunty K."/>
            <person name="Markovic C."/>
            <person name="Minx P."/>
            <person name="Feng Y."/>
            <person name="Kremitzki C."/>
            <person name="Mitreva M."/>
            <person name="Glasscock J."/>
            <person name="Wylie T."/>
            <person name="Wohldmann P."/>
            <person name="Thiru P."/>
            <person name="Nhan M.N."/>
            <person name="Pohl C.S."/>
            <person name="Smith S.M."/>
            <person name="Hou S."/>
            <person name="Nefedov M."/>
            <person name="de Jong P.J."/>
            <person name="Renfree M.B."/>
            <person name="Mardis E.R."/>
            <person name="Wilson R.K."/>
        </authorList>
    </citation>
    <scope>NUCLEOTIDE SEQUENCE [LARGE SCALE GENOMIC DNA]</scope>
    <source>
        <strain evidence="2 3">Glennie</strain>
    </source>
</reference>
<dbReference type="SUPFAM" id="SSF48726">
    <property type="entry name" value="Immunoglobulin"/>
    <property type="match status" value="1"/>
</dbReference>
<dbReference type="InParanoid" id="A0A6I8N0R7"/>
<dbReference type="InterPro" id="IPR007110">
    <property type="entry name" value="Ig-like_dom"/>
</dbReference>
<feature type="domain" description="Ig-like" evidence="1">
    <location>
        <begin position="6"/>
        <end position="97"/>
    </location>
</feature>
<name>A0A6I8N0R7_ORNAN</name>
<dbReference type="InterPro" id="IPR013106">
    <property type="entry name" value="Ig_V-set"/>
</dbReference>
<protein>
    <recommendedName>
        <fullName evidence="1">Ig-like domain-containing protein</fullName>
    </recommendedName>
</protein>
<dbReference type="Gene3D" id="2.60.40.10">
    <property type="entry name" value="Immunoglobulins"/>
    <property type="match status" value="1"/>
</dbReference>
<dbReference type="GO" id="GO:0006955">
    <property type="term" value="P:immune response"/>
    <property type="evidence" value="ECO:0000318"/>
    <property type="project" value="GO_Central"/>
</dbReference>
<evidence type="ECO:0000313" key="3">
    <source>
        <dbReference type="Proteomes" id="UP000002279"/>
    </source>
</evidence>
<dbReference type="Ensembl" id="ENSOANT00000054365.1">
    <property type="protein sequence ID" value="ENSOANP00000034557.1"/>
    <property type="gene ID" value="ENSOANG00000037615.1"/>
</dbReference>
<evidence type="ECO:0000259" key="1">
    <source>
        <dbReference type="PROSITE" id="PS50835"/>
    </source>
</evidence>
<dbReference type="PANTHER" id="PTHR23267">
    <property type="entry name" value="IMMUNOGLOBULIN LIGHT CHAIN"/>
    <property type="match status" value="1"/>
</dbReference>
<organism evidence="2 3">
    <name type="scientific">Ornithorhynchus anatinus</name>
    <name type="common">Duckbill platypus</name>
    <dbReference type="NCBI Taxonomy" id="9258"/>
    <lineage>
        <taxon>Eukaryota</taxon>
        <taxon>Metazoa</taxon>
        <taxon>Chordata</taxon>
        <taxon>Craniata</taxon>
        <taxon>Vertebrata</taxon>
        <taxon>Euteleostomi</taxon>
        <taxon>Mammalia</taxon>
        <taxon>Monotremata</taxon>
        <taxon>Ornithorhynchidae</taxon>
        <taxon>Ornithorhynchus</taxon>
    </lineage>
</organism>
<dbReference type="InterPro" id="IPR036179">
    <property type="entry name" value="Ig-like_dom_sf"/>
</dbReference>
<accession>A0A6I8N0R7</accession>
<dbReference type="InterPro" id="IPR050150">
    <property type="entry name" value="IgV_Light_Chain"/>
</dbReference>
<keyword evidence="3" id="KW-1185">Reference proteome</keyword>
<dbReference type="OMA" id="FTCEASE"/>
<reference evidence="2" key="3">
    <citation type="submission" date="2025-09" db="UniProtKB">
        <authorList>
            <consortium name="Ensembl"/>
        </authorList>
    </citation>
    <scope>IDENTIFICATION</scope>
    <source>
        <strain evidence="2">Glennie</strain>
    </source>
</reference>
<dbReference type="GO" id="GO:0019814">
    <property type="term" value="C:immunoglobulin complex"/>
    <property type="evidence" value="ECO:0000318"/>
    <property type="project" value="GO_Central"/>
</dbReference>
<dbReference type="Proteomes" id="UP000002279">
    <property type="component" value="Chromosome 18"/>
</dbReference>
<dbReference type="AlphaFoldDB" id="A0A6I8N0R7"/>
<dbReference type="Pfam" id="PF07686">
    <property type="entry name" value="V-set"/>
    <property type="match status" value="1"/>
</dbReference>
<sequence length="114" mass="12567">NLHLKPQTPSGSLSVHPGEMVIIHCRSSQRVRYSDGEAYLNWFQQKPGQNAKRILLIYYASSLQTGVLARFGNSGSGTDFTLRISSVEADDAIDYYCPQCNSGLSQLKVEGSLK</sequence>
<proteinExistence type="predicted"/>
<evidence type="ECO:0000313" key="2">
    <source>
        <dbReference type="Ensembl" id="ENSOANP00000034557.1"/>
    </source>
</evidence>
<reference evidence="2" key="2">
    <citation type="submission" date="2025-08" db="UniProtKB">
        <authorList>
            <consortium name="Ensembl"/>
        </authorList>
    </citation>
    <scope>IDENTIFICATION</scope>
    <source>
        <strain evidence="2">Glennie</strain>
    </source>
</reference>
<dbReference type="GeneTree" id="ENSGT00940000153770"/>